<evidence type="ECO:0000256" key="3">
    <source>
        <dbReference type="PROSITE-ProRule" id="PRU00104"/>
    </source>
</evidence>
<dbReference type="GO" id="GO:0004842">
    <property type="term" value="F:ubiquitin-protein transferase activity"/>
    <property type="evidence" value="ECO:0007669"/>
    <property type="project" value="InterPro"/>
</dbReference>
<keyword evidence="6" id="KW-1185">Reference proteome</keyword>
<reference evidence="5 6" key="1">
    <citation type="submission" date="2020-02" db="EMBL/GenBank/DDBJ databases">
        <title>A chromosome-scale genome assembly of the black bullhead catfish (Ameiurus melas).</title>
        <authorList>
            <person name="Wen M."/>
            <person name="Zham M."/>
            <person name="Cabau C."/>
            <person name="Klopp C."/>
            <person name="Donnadieu C."/>
            <person name="Roques C."/>
            <person name="Bouchez O."/>
            <person name="Lampietro C."/>
            <person name="Jouanno E."/>
            <person name="Herpin A."/>
            <person name="Louis A."/>
            <person name="Berthelot C."/>
            <person name="Parey E."/>
            <person name="Roest-Crollius H."/>
            <person name="Braasch I."/>
            <person name="Postlethwait J."/>
            <person name="Robinson-Rechavi M."/>
            <person name="Echchiki A."/>
            <person name="Begum T."/>
            <person name="Montfort J."/>
            <person name="Schartl M."/>
            <person name="Bobe J."/>
            <person name="Guiguen Y."/>
        </authorList>
    </citation>
    <scope>NUCLEOTIDE SEQUENCE [LARGE SCALE GENOMIC DNA]</scope>
    <source>
        <strain evidence="5">M_S1</strain>
        <tissue evidence="5">Blood</tissue>
    </source>
</reference>
<keyword evidence="2 3" id="KW-0833">Ubl conjugation pathway</keyword>
<sequence length="138" mass="16106">MFKPEELRDKLYGTSKYEWAEVQKGVTYEECGPSDELIQNFWSVFFELNEEDQKTFLTFLYGTDRLPVGGLSKLRLRIVRHDYIADEQIWLYLGRDFRCNFLVIIITYGGAEKNLPQVQRVCTFQGSSSSRRGEGRAT</sequence>
<dbReference type="PROSITE" id="PS50237">
    <property type="entry name" value="HECT"/>
    <property type="match status" value="1"/>
</dbReference>
<feature type="domain" description="HECT" evidence="4">
    <location>
        <begin position="1"/>
        <end position="74"/>
    </location>
</feature>
<dbReference type="Gene3D" id="3.30.2410.10">
    <property type="entry name" value="Hect, E3 ligase catalytic domain"/>
    <property type="match status" value="1"/>
</dbReference>
<name>A0A7J6B758_AMEME</name>
<comment type="caution">
    <text evidence="5">The sequence shown here is derived from an EMBL/GenBank/DDBJ whole genome shotgun (WGS) entry which is preliminary data.</text>
</comment>
<protein>
    <recommendedName>
        <fullName evidence="4">HECT domain-containing protein</fullName>
    </recommendedName>
</protein>
<comment type="caution">
    <text evidence="3">Lacks conserved residue(s) required for the propagation of feature annotation.</text>
</comment>
<evidence type="ECO:0000313" key="6">
    <source>
        <dbReference type="Proteomes" id="UP000593565"/>
    </source>
</evidence>
<dbReference type="InterPro" id="IPR035983">
    <property type="entry name" value="Hect_E3_ubiquitin_ligase"/>
</dbReference>
<evidence type="ECO:0000256" key="1">
    <source>
        <dbReference type="ARBA" id="ARBA00022679"/>
    </source>
</evidence>
<proteinExistence type="predicted"/>
<organism evidence="5 6">
    <name type="scientific">Ameiurus melas</name>
    <name type="common">Black bullhead</name>
    <name type="synonym">Silurus melas</name>
    <dbReference type="NCBI Taxonomy" id="219545"/>
    <lineage>
        <taxon>Eukaryota</taxon>
        <taxon>Metazoa</taxon>
        <taxon>Chordata</taxon>
        <taxon>Craniata</taxon>
        <taxon>Vertebrata</taxon>
        <taxon>Euteleostomi</taxon>
        <taxon>Actinopterygii</taxon>
        <taxon>Neopterygii</taxon>
        <taxon>Teleostei</taxon>
        <taxon>Ostariophysi</taxon>
        <taxon>Siluriformes</taxon>
        <taxon>Ictaluridae</taxon>
        <taxon>Ameiurus</taxon>
    </lineage>
</organism>
<keyword evidence="1" id="KW-0808">Transferase</keyword>
<evidence type="ECO:0000313" key="5">
    <source>
        <dbReference type="EMBL" id="KAF4090766.1"/>
    </source>
</evidence>
<dbReference type="Pfam" id="PF00632">
    <property type="entry name" value="HECT"/>
    <property type="match status" value="1"/>
</dbReference>
<dbReference type="Proteomes" id="UP000593565">
    <property type="component" value="Unassembled WGS sequence"/>
</dbReference>
<evidence type="ECO:0000256" key="2">
    <source>
        <dbReference type="ARBA" id="ARBA00022786"/>
    </source>
</evidence>
<dbReference type="EMBL" id="JAAGNN010000004">
    <property type="protein sequence ID" value="KAF4090766.1"/>
    <property type="molecule type" value="Genomic_DNA"/>
</dbReference>
<dbReference type="SUPFAM" id="SSF56204">
    <property type="entry name" value="Hect, E3 ligase catalytic domain"/>
    <property type="match status" value="1"/>
</dbReference>
<evidence type="ECO:0000259" key="4">
    <source>
        <dbReference type="PROSITE" id="PS50237"/>
    </source>
</evidence>
<accession>A0A7J6B758</accession>
<dbReference type="AlphaFoldDB" id="A0A7J6B758"/>
<dbReference type="InterPro" id="IPR000569">
    <property type="entry name" value="HECT_dom"/>
</dbReference>
<gene>
    <name evidence="5" type="ORF">AMELA_G00054900</name>
</gene>